<dbReference type="GO" id="GO:0005737">
    <property type="term" value="C:cytoplasm"/>
    <property type="evidence" value="ECO:0007669"/>
    <property type="project" value="TreeGrafter"/>
</dbReference>
<comment type="caution">
    <text evidence="8">The sequence shown here is derived from an EMBL/GenBank/DDBJ whole genome shotgun (WGS) entry which is preliminary data.</text>
</comment>
<dbReference type="AlphaFoldDB" id="A0A930YUS2"/>
<comment type="pathway">
    <text evidence="2 6">Cofactor biosynthesis; tetrahydrofolate biosynthesis; 2-amino-4-hydroxy-6-hydroxymethyl-7,8-dihydropteridine diphosphate from 7,8-dihydroneopterin triphosphate: step 3/4.</text>
</comment>
<dbReference type="SMART" id="SM00905">
    <property type="entry name" value="FolB"/>
    <property type="match status" value="1"/>
</dbReference>
<protein>
    <recommendedName>
        <fullName evidence="6">7,8-dihydroneopterin aldolase</fullName>
        <ecNumber evidence="6">4.1.2.25</ecNumber>
    </recommendedName>
</protein>
<dbReference type="SUPFAM" id="SSF55620">
    <property type="entry name" value="Tetrahydrobiopterin biosynthesis enzymes-like"/>
    <property type="match status" value="1"/>
</dbReference>
<dbReference type="GO" id="GO:0046656">
    <property type="term" value="P:folic acid biosynthetic process"/>
    <property type="evidence" value="ECO:0007669"/>
    <property type="project" value="UniProtKB-UniRule"/>
</dbReference>
<dbReference type="PANTHER" id="PTHR42844">
    <property type="entry name" value="DIHYDRONEOPTERIN ALDOLASE 1-RELATED"/>
    <property type="match status" value="1"/>
</dbReference>
<dbReference type="GO" id="GO:0046654">
    <property type="term" value="P:tetrahydrofolate biosynthetic process"/>
    <property type="evidence" value="ECO:0007669"/>
    <property type="project" value="UniProtKB-UniRule"/>
</dbReference>
<evidence type="ECO:0000313" key="8">
    <source>
        <dbReference type="EMBL" id="MBF5026740.1"/>
    </source>
</evidence>
<dbReference type="NCBIfam" id="TIGR00526">
    <property type="entry name" value="folB_dom"/>
    <property type="match status" value="1"/>
</dbReference>
<dbReference type="PANTHER" id="PTHR42844:SF1">
    <property type="entry name" value="DIHYDRONEOPTERIN ALDOLASE 1-RELATED"/>
    <property type="match status" value="1"/>
</dbReference>
<comment type="catalytic activity">
    <reaction evidence="1 6">
        <text>7,8-dihydroneopterin = 6-hydroxymethyl-7,8-dihydropterin + glycolaldehyde</text>
        <dbReference type="Rhea" id="RHEA:10540"/>
        <dbReference type="ChEBI" id="CHEBI:17001"/>
        <dbReference type="ChEBI" id="CHEBI:17071"/>
        <dbReference type="ChEBI" id="CHEBI:44841"/>
        <dbReference type="EC" id="4.1.2.25"/>
    </reaction>
</comment>
<evidence type="ECO:0000256" key="3">
    <source>
        <dbReference type="ARBA" id="ARBA00005708"/>
    </source>
</evidence>
<dbReference type="EC" id="4.1.2.25" evidence="6"/>
<dbReference type="InterPro" id="IPR006157">
    <property type="entry name" value="FolB_dom"/>
</dbReference>
<reference evidence="8" key="1">
    <citation type="submission" date="2020-11" db="EMBL/GenBank/DDBJ databases">
        <title>Genome seq and assembly of Planobacterium sp.</title>
        <authorList>
            <person name="Chhetri G."/>
        </authorList>
    </citation>
    <scope>NUCLEOTIDE SEQUENCE</scope>
    <source>
        <strain evidence="8">GCR5</strain>
    </source>
</reference>
<keyword evidence="9" id="KW-1185">Reference proteome</keyword>
<evidence type="ECO:0000256" key="5">
    <source>
        <dbReference type="ARBA" id="ARBA00023239"/>
    </source>
</evidence>
<evidence type="ECO:0000256" key="1">
    <source>
        <dbReference type="ARBA" id="ARBA00001353"/>
    </source>
</evidence>
<dbReference type="EMBL" id="JADKYY010000003">
    <property type="protein sequence ID" value="MBF5026740.1"/>
    <property type="molecule type" value="Genomic_DNA"/>
</dbReference>
<organism evidence="8 9">
    <name type="scientific">Planobacterium oryzisoli</name>
    <dbReference type="NCBI Taxonomy" id="2771435"/>
    <lineage>
        <taxon>Bacteria</taxon>
        <taxon>Pseudomonadati</taxon>
        <taxon>Bacteroidota</taxon>
        <taxon>Flavobacteriia</taxon>
        <taxon>Flavobacteriales</taxon>
        <taxon>Weeksellaceae</taxon>
        <taxon>Chryseobacterium group</taxon>
        <taxon>Chryseobacterium</taxon>
    </lineage>
</organism>
<dbReference type="InterPro" id="IPR006156">
    <property type="entry name" value="Dihydroneopterin_aldolase"/>
</dbReference>
<gene>
    <name evidence="8" type="primary">folB</name>
    <name evidence="8" type="ORF">IC612_02880</name>
</gene>
<dbReference type="InterPro" id="IPR043133">
    <property type="entry name" value="GTP-CH-I_C/QueF"/>
</dbReference>
<evidence type="ECO:0000256" key="4">
    <source>
        <dbReference type="ARBA" id="ARBA00022909"/>
    </source>
</evidence>
<dbReference type="Pfam" id="PF02152">
    <property type="entry name" value="FolB"/>
    <property type="match status" value="1"/>
</dbReference>
<evidence type="ECO:0000256" key="6">
    <source>
        <dbReference type="RuleBase" id="RU362079"/>
    </source>
</evidence>
<keyword evidence="5 6" id="KW-0456">Lyase</keyword>
<keyword evidence="4 6" id="KW-0289">Folate biosynthesis</keyword>
<comment type="function">
    <text evidence="6">Catalyzes the conversion of 7,8-dihydroneopterin to 6-hydroxymethyl-7,8-dihydropterin.</text>
</comment>
<dbReference type="NCBIfam" id="TIGR00525">
    <property type="entry name" value="folB"/>
    <property type="match status" value="1"/>
</dbReference>
<evidence type="ECO:0000313" key="9">
    <source>
        <dbReference type="Proteomes" id="UP000694480"/>
    </source>
</evidence>
<dbReference type="RefSeq" id="WP_194738674.1">
    <property type="nucleotide sequence ID" value="NZ_JADKYY010000003.1"/>
</dbReference>
<sequence length="123" mass="13719">MSTILLQDVKIYAYHGVLPEERIIGTYYLVDLELDVDLEKAAHSDKLSDTLNYALAHQILLEEMAVPSNLLEHVAGRILSSLGKAFDSLKAARITLTKTSPPMPGEMKGVGVRMQRRYHEPSL</sequence>
<evidence type="ECO:0000256" key="2">
    <source>
        <dbReference type="ARBA" id="ARBA00005013"/>
    </source>
</evidence>
<proteinExistence type="inferred from homology"/>
<dbReference type="Proteomes" id="UP000694480">
    <property type="component" value="Unassembled WGS sequence"/>
</dbReference>
<feature type="domain" description="Dihydroneopterin aldolase/epimerase" evidence="7">
    <location>
        <begin position="4"/>
        <end position="116"/>
    </location>
</feature>
<dbReference type="GO" id="GO:0004150">
    <property type="term" value="F:dihydroneopterin aldolase activity"/>
    <property type="evidence" value="ECO:0007669"/>
    <property type="project" value="UniProtKB-UniRule"/>
</dbReference>
<comment type="similarity">
    <text evidence="3 6">Belongs to the DHNA family.</text>
</comment>
<evidence type="ECO:0000259" key="7">
    <source>
        <dbReference type="SMART" id="SM00905"/>
    </source>
</evidence>
<name>A0A930YUS2_9FLAO</name>
<accession>A0A930YUS2</accession>
<dbReference type="Gene3D" id="3.30.1130.10">
    <property type="match status" value="1"/>
</dbReference>